<name>E9HUB6_DAPPU</name>
<dbReference type="Proteomes" id="UP000000305">
    <property type="component" value="Unassembled WGS sequence"/>
</dbReference>
<proteinExistence type="predicted"/>
<evidence type="ECO:0000313" key="2">
    <source>
        <dbReference type="Proteomes" id="UP000000305"/>
    </source>
</evidence>
<dbReference type="AlphaFoldDB" id="E9HUB6"/>
<evidence type="ECO:0000313" key="1">
    <source>
        <dbReference type="EMBL" id="EFX64660.1"/>
    </source>
</evidence>
<reference evidence="1 2" key="1">
    <citation type="journal article" date="2011" name="Science">
        <title>The ecoresponsive genome of Daphnia pulex.</title>
        <authorList>
            <person name="Colbourne J.K."/>
            <person name="Pfrender M.E."/>
            <person name="Gilbert D."/>
            <person name="Thomas W.K."/>
            <person name="Tucker A."/>
            <person name="Oakley T.H."/>
            <person name="Tokishita S."/>
            <person name="Aerts A."/>
            <person name="Arnold G.J."/>
            <person name="Basu M.K."/>
            <person name="Bauer D.J."/>
            <person name="Caceres C.E."/>
            <person name="Carmel L."/>
            <person name="Casola C."/>
            <person name="Choi J.H."/>
            <person name="Detter J.C."/>
            <person name="Dong Q."/>
            <person name="Dusheyko S."/>
            <person name="Eads B.D."/>
            <person name="Frohlich T."/>
            <person name="Geiler-Samerotte K.A."/>
            <person name="Gerlach D."/>
            <person name="Hatcher P."/>
            <person name="Jogdeo S."/>
            <person name="Krijgsveld J."/>
            <person name="Kriventseva E.V."/>
            <person name="Kultz D."/>
            <person name="Laforsch C."/>
            <person name="Lindquist E."/>
            <person name="Lopez J."/>
            <person name="Manak J.R."/>
            <person name="Muller J."/>
            <person name="Pangilinan J."/>
            <person name="Patwardhan R.P."/>
            <person name="Pitluck S."/>
            <person name="Pritham E.J."/>
            <person name="Rechtsteiner A."/>
            <person name="Rho M."/>
            <person name="Rogozin I.B."/>
            <person name="Sakarya O."/>
            <person name="Salamov A."/>
            <person name="Schaack S."/>
            <person name="Shapiro H."/>
            <person name="Shiga Y."/>
            <person name="Skalitzky C."/>
            <person name="Smith Z."/>
            <person name="Souvorov A."/>
            <person name="Sung W."/>
            <person name="Tang Z."/>
            <person name="Tsuchiya D."/>
            <person name="Tu H."/>
            <person name="Vos H."/>
            <person name="Wang M."/>
            <person name="Wolf Y.I."/>
            <person name="Yamagata H."/>
            <person name="Yamada T."/>
            <person name="Ye Y."/>
            <person name="Shaw J.R."/>
            <person name="Andrews J."/>
            <person name="Crease T.J."/>
            <person name="Tang H."/>
            <person name="Lucas S.M."/>
            <person name="Robertson H.M."/>
            <person name="Bork P."/>
            <person name="Koonin E.V."/>
            <person name="Zdobnov E.M."/>
            <person name="Grigoriev I.V."/>
            <person name="Lynch M."/>
            <person name="Boore J.L."/>
        </authorList>
    </citation>
    <scope>NUCLEOTIDE SEQUENCE [LARGE SCALE GENOMIC DNA]</scope>
</reference>
<dbReference type="EMBL" id="GL732804">
    <property type="protein sequence ID" value="EFX64660.1"/>
    <property type="molecule type" value="Genomic_DNA"/>
</dbReference>
<protein>
    <submittedName>
        <fullName evidence="1">Uncharacterized protein</fullName>
    </submittedName>
</protein>
<keyword evidence="2" id="KW-1185">Reference proteome</keyword>
<dbReference type="KEGG" id="dpx:DAPPUDRAFT_265983"/>
<organism evidence="1 2">
    <name type="scientific">Daphnia pulex</name>
    <name type="common">Water flea</name>
    <dbReference type="NCBI Taxonomy" id="6669"/>
    <lineage>
        <taxon>Eukaryota</taxon>
        <taxon>Metazoa</taxon>
        <taxon>Ecdysozoa</taxon>
        <taxon>Arthropoda</taxon>
        <taxon>Crustacea</taxon>
        <taxon>Branchiopoda</taxon>
        <taxon>Diplostraca</taxon>
        <taxon>Cladocera</taxon>
        <taxon>Anomopoda</taxon>
        <taxon>Daphniidae</taxon>
        <taxon>Daphnia</taxon>
    </lineage>
</organism>
<dbReference type="InParanoid" id="E9HUB6"/>
<dbReference type="HOGENOM" id="CLU_2485589_0_0_1"/>
<accession>E9HUB6</accession>
<gene>
    <name evidence="1" type="ORF">DAPPUDRAFT_265983</name>
</gene>
<dbReference type="PhylomeDB" id="E9HUB6"/>
<sequence length="87" mass="9780">MAHTWFRTRWPCLIASPPAESPFAQGEDFTDEFTEKEDLLDELGSGVAEFEDEGDFDYATEATDLRAEDCDSDALDQLTSTPSTNYF</sequence>